<dbReference type="AlphaFoldDB" id="A0AA38P879"/>
<organism evidence="2 3">
    <name type="scientific">Lentinula raphanica</name>
    <dbReference type="NCBI Taxonomy" id="153919"/>
    <lineage>
        <taxon>Eukaryota</taxon>
        <taxon>Fungi</taxon>
        <taxon>Dikarya</taxon>
        <taxon>Basidiomycota</taxon>
        <taxon>Agaricomycotina</taxon>
        <taxon>Agaricomycetes</taxon>
        <taxon>Agaricomycetidae</taxon>
        <taxon>Agaricales</taxon>
        <taxon>Marasmiineae</taxon>
        <taxon>Omphalotaceae</taxon>
        <taxon>Lentinula</taxon>
    </lineage>
</organism>
<evidence type="ECO:0000313" key="3">
    <source>
        <dbReference type="Proteomes" id="UP001163846"/>
    </source>
</evidence>
<evidence type="ECO:0000313" key="2">
    <source>
        <dbReference type="EMBL" id="KAJ3838163.1"/>
    </source>
</evidence>
<proteinExistence type="predicted"/>
<dbReference type="EMBL" id="MU806198">
    <property type="protein sequence ID" value="KAJ3838163.1"/>
    <property type="molecule type" value="Genomic_DNA"/>
</dbReference>
<reference evidence="2" key="1">
    <citation type="submission" date="2022-08" db="EMBL/GenBank/DDBJ databases">
        <authorList>
            <consortium name="DOE Joint Genome Institute"/>
            <person name="Min B."/>
            <person name="Riley R."/>
            <person name="Sierra-Patev S."/>
            <person name="Naranjo-Ortiz M."/>
            <person name="Looney B."/>
            <person name="Konkel Z."/>
            <person name="Slot J.C."/>
            <person name="Sakamoto Y."/>
            <person name="Steenwyk J.L."/>
            <person name="Rokas A."/>
            <person name="Carro J."/>
            <person name="Camarero S."/>
            <person name="Ferreira P."/>
            <person name="Molpeceres G."/>
            <person name="Ruiz-Duenas F.J."/>
            <person name="Serrano A."/>
            <person name="Henrissat B."/>
            <person name="Drula E."/>
            <person name="Hughes K.W."/>
            <person name="Mata J.L."/>
            <person name="Ishikawa N.K."/>
            <person name="Vargas-Isla R."/>
            <person name="Ushijima S."/>
            <person name="Smith C.A."/>
            <person name="Ahrendt S."/>
            <person name="Andreopoulos W."/>
            <person name="He G."/>
            <person name="Labutti K."/>
            <person name="Lipzen A."/>
            <person name="Ng V."/>
            <person name="Sandor L."/>
            <person name="Barry K."/>
            <person name="Martinez A.T."/>
            <person name="Xiao Y."/>
            <person name="Gibbons J.G."/>
            <person name="Terashima K."/>
            <person name="Hibbett D.S."/>
            <person name="Grigoriev I.V."/>
        </authorList>
    </citation>
    <scope>NUCLEOTIDE SEQUENCE</scope>
    <source>
        <strain evidence="2">TFB9207</strain>
    </source>
</reference>
<sequence length="234" mass="25939">MDSLPSSSAGTIASVEASQRSSQQKLSQKTYDSQRPSGSSVLWAHLLRKDVLPSPANADLPLPPLAPVDKSATSTRILLLDTQAQLQKFGQAVDGLTSRVDSAKHEINLVKTLFKQDREVLMNDIVDRVNRSQSEIQKSIGKPAQASKLEDIEKNLDLRLDNMNQRLDAMQMVNHQNSICLDTFQVYTPIALSDIYANVTEPESSLTILARTAKHYHRRSHSFASSFTDYTSAD</sequence>
<feature type="region of interest" description="Disordered" evidence="1">
    <location>
        <begin position="1"/>
        <end position="37"/>
    </location>
</feature>
<name>A0AA38P879_9AGAR</name>
<accession>A0AA38P879</accession>
<feature type="compositionally biased region" description="Low complexity" evidence="1">
    <location>
        <begin position="18"/>
        <end position="29"/>
    </location>
</feature>
<protein>
    <submittedName>
        <fullName evidence="2">Uncharacterized protein</fullName>
    </submittedName>
</protein>
<evidence type="ECO:0000256" key="1">
    <source>
        <dbReference type="SAM" id="MobiDB-lite"/>
    </source>
</evidence>
<gene>
    <name evidence="2" type="ORF">F5878DRAFT_538033</name>
</gene>
<keyword evidence="3" id="KW-1185">Reference proteome</keyword>
<feature type="compositionally biased region" description="Polar residues" evidence="1">
    <location>
        <begin position="1"/>
        <end position="11"/>
    </location>
</feature>
<dbReference type="Proteomes" id="UP001163846">
    <property type="component" value="Unassembled WGS sequence"/>
</dbReference>
<comment type="caution">
    <text evidence="2">The sequence shown here is derived from an EMBL/GenBank/DDBJ whole genome shotgun (WGS) entry which is preliminary data.</text>
</comment>